<name>A0A9J6D0F6_RHIMP</name>
<gene>
    <name evidence="1" type="ORF">HPB51_027230</name>
</gene>
<comment type="caution">
    <text evidence="1">The sequence shown here is derived from an EMBL/GenBank/DDBJ whole genome shotgun (WGS) entry which is preliminary data.</text>
</comment>
<dbReference type="AlphaFoldDB" id="A0A9J6D0F6"/>
<evidence type="ECO:0000313" key="1">
    <source>
        <dbReference type="EMBL" id="KAH7964527.1"/>
    </source>
</evidence>
<keyword evidence="2" id="KW-1185">Reference proteome</keyword>
<proteinExistence type="predicted"/>
<protein>
    <submittedName>
        <fullName evidence="1">Uncharacterized protein</fullName>
    </submittedName>
</protein>
<sequence length="125" mass="14034">MACQQHVGATRFHTSVHNRSFSGDVRLNYRRYFDAILLQTGKAWAIAPAKTVLVQLLLNTGSQRSFIRQDVARDLNFLVQGTERPSLFTFGQSKRPATFTCERVALTLRSKHGSNENTIEALAIP</sequence>
<dbReference type="EMBL" id="JABSTU010003868">
    <property type="protein sequence ID" value="KAH7964527.1"/>
    <property type="molecule type" value="Genomic_DNA"/>
</dbReference>
<evidence type="ECO:0000313" key="2">
    <source>
        <dbReference type="Proteomes" id="UP000821866"/>
    </source>
</evidence>
<dbReference type="Proteomes" id="UP000821866">
    <property type="component" value="Unassembled WGS sequence"/>
</dbReference>
<organism evidence="1 2">
    <name type="scientific">Rhipicephalus microplus</name>
    <name type="common">Cattle tick</name>
    <name type="synonym">Boophilus microplus</name>
    <dbReference type="NCBI Taxonomy" id="6941"/>
    <lineage>
        <taxon>Eukaryota</taxon>
        <taxon>Metazoa</taxon>
        <taxon>Ecdysozoa</taxon>
        <taxon>Arthropoda</taxon>
        <taxon>Chelicerata</taxon>
        <taxon>Arachnida</taxon>
        <taxon>Acari</taxon>
        <taxon>Parasitiformes</taxon>
        <taxon>Ixodida</taxon>
        <taxon>Ixodoidea</taxon>
        <taxon>Ixodidae</taxon>
        <taxon>Rhipicephalinae</taxon>
        <taxon>Rhipicephalus</taxon>
        <taxon>Boophilus</taxon>
    </lineage>
</organism>
<accession>A0A9J6D0F6</accession>
<reference evidence="1" key="2">
    <citation type="submission" date="2021-09" db="EMBL/GenBank/DDBJ databases">
        <authorList>
            <person name="Jia N."/>
            <person name="Wang J."/>
            <person name="Shi W."/>
            <person name="Du L."/>
            <person name="Sun Y."/>
            <person name="Zhan W."/>
            <person name="Jiang J."/>
            <person name="Wang Q."/>
            <person name="Zhang B."/>
            <person name="Ji P."/>
            <person name="Sakyi L.B."/>
            <person name="Cui X."/>
            <person name="Yuan T."/>
            <person name="Jiang B."/>
            <person name="Yang W."/>
            <person name="Lam T.T.-Y."/>
            <person name="Chang Q."/>
            <person name="Ding S."/>
            <person name="Wang X."/>
            <person name="Zhu J."/>
            <person name="Ruan X."/>
            <person name="Zhao L."/>
            <person name="Wei J."/>
            <person name="Que T."/>
            <person name="Du C."/>
            <person name="Cheng J."/>
            <person name="Dai P."/>
            <person name="Han X."/>
            <person name="Huang E."/>
            <person name="Gao Y."/>
            <person name="Liu J."/>
            <person name="Shao H."/>
            <person name="Ye R."/>
            <person name="Li L."/>
            <person name="Wei W."/>
            <person name="Wang X."/>
            <person name="Wang C."/>
            <person name="Huo Q."/>
            <person name="Li W."/>
            <person name="Guo W."/>
            <person name="Chen H."/>
            <person name="Chen S."/>
            <person name="Zhou L."/>
            <person name="Zhou L."/>
            <person name="Ni X."/>
            <person name="Tian J."/>
            <person name="Zhou Y."/>
            <person name="Sheng Y."/>
            <person name="Liu T."/>
            <person name="Pan Y."/>
            <person name="Xia L."/>
            <person name="Li J."/>
            <person name="Zhao F."/>
            <person name="Cao W."/>
        </authorList>
    </citation>
    <scope>NUCLEOTIDE SEQUENCE</scope>
    <source>
        <strain evidence="1">Rmic-2018</strain>
        <tissue evidence="1">Larvae</tissue>
    </source>
</reference>
<reference evidence="1" key="1">
    <citation type="journal article" date="2020" name="Cell">
        <title>Large-Scale Comparative Analyses of Tick Genomes Elucidate Their Genetic Diversity and Vector Capacities.</title>
        <authorList>
            <consortium name="Tick Genome and Microbiome Consortium (TIGMIC)"/>
            <person name="Jia N."/>
            <person name="Wang J."/>
            <person name="Shi W."/>
            <person name="Du L."/>
            <person name="Sun Y."/>
            <person name="Zhan W."/>
            <person name="Jiang J.F."/>
            <person name="Wang Q."/>
            <person name="Zhang B."/>
            <person name="Ji P."/>
            <person name="Bell-Sakyi L."/>
            <person name="Cui X.M."/>
            <person name="Yuan T.T."/>
            <person name="Jiang B.G."/>
            <person name="Yang W.F."/>
            <person name="Lam T.T."/>
            <person name="Chang Q.C."/>
            <person name="Ding S.J."/>
            <person name="Wang X.J."/>
            <person name="Zhu J.G."/>
            <person name="Ruan X.D."/>
            <person name="Zhao L."/>
            <person name="Wei J.T."/>
            <person name="Ye R.Z."/>
            <person name="Que T.C."/>
            <person name="Du C.H."/>
            <person name="Zhou Y.H."/>
            <person name="Cheng J.X."/>
            <person name="Dai P.F."/>
            <person name="Guo W.B."/>
            <person name="Han X.H."/>
            <person name="Huang E.J."/>
            <person name="Li L.F."/>
            <person name="Wei W."/>
            <person name="Gao Y.C."/>
            <person name="Liu J.Z."/>
            <person name="Shao H.Z."/>
            <person name="Wang X."/>
            <person name="Wang C.C."/>
            <person name="Yang T.C."/>
            <person name="Huo Q.B."/>
            <person name="Li W."/>
            <person name="Chen H.Y."/>
            <person name="Chen S.E."/>
            <person name="Zhou L.G."/>
            <person name="Ni X.B."/>
            <person name="Tian J.H."/>
            <person name="Sheng Y."/>
            <person name="Liu T."/>
            <person name="Pan Y.S."/>
            <person name="Xia L.Y."/>
            <person name="Li J."/>
            <person name="Zhao F."/>
            <person name="Cao W.C."/>
        </authorList>
    </citation>
    <scope>NUCLEOTIDE SEQUENCE</scope>
    <source>
        <strain evidence="1">Rmic-2018</strain>
    </source>
</reference>